<dbReference type="PANTHER" id="PTHR30303:SF0">
    <property type="entry name" value="CARBAMOYL DEHYDRATASE HYPE"/>
    <property type="match status" value="1"/>
</dbReference>
<dbReference type="NCBIfam" id="TIGR02124">
    <property type="entry name" value="hypE"/>
    <property type="match status" value="1"/>
</dbReference>
<dbReference type="AlphaFoldDB" id="A0A484HFX9"/>
<name>A0A484HFX9_9BACT</name>
<dbReference type="InterPro" id="IPR036676">
    <property type="entry name" value="PurM-like_C_sf"/>
</dbReference>
<dbReference type="GO" id="GO:0051604">
    <property type="term" value="P:protein maturation"/>
    <property type="evidence" value="ECO:0007669"/>
    <property type="project" value="TreeGrafter"/>
</dbReference>
<dbReference type="Gene3D" id="3.90.650.10">
    <property type="entry name" value="PurM-like C-terminal domain"/>
    <property type="match status" value="1"/>
</dbReference>
<proteinExistence type="inferred from homology"/>
<dbReference type="SUPFAM" id="SSF56042">
    <property type="entry name" value="PurM C-terminal domain-like"/>
    <property type="match status" value="1"/>
</dbReference>
<dbReference type="PIRSF" id="PIRSF005644">
    <property type="entry name" value="Hdrgns_mtr_HypE"/>
    <property type="match status" value="1"/>
</dbReference>
<dbReference type="Gene3D" id="3.30.1330.10">
    <property type="entry name" value="PurM-like, N-terminal domain"/>
    <property type="match status" value="1"/>
</dbReference>
<dbReference type="InterPro" id="IPR016188">
    <property type="entry name" value="PurM-like_N"/>
</dbReference>
<protein>
    <submittedName>
        <fullName evidence="4">Carbamoyl phosphate phosphatase, hydrogenase 3 maturation protein</fullName>
    </submittedName>
</protein>
<reference evidence="4" key="1">
    <citation type="submission" date="2019-01" db="EMBL/GenBank/DDBJ databases">
        <authorList>
            <consortium name="Genoscope - CEA"/>
            <person name="William W."/>
        </authorList>
    </citation>
    <scope>NUCLEOTIDE SEQUENCE</scope>
    <source>
        <strain evidence="4">CR-1</strain>
    </source>
</reference>
<dbReference type="InterPro" id="IPR011854">
    <property type="entry name" value="HypE"/>
</dbReference>
<dbReference type="InterPro" id="IPR036921">
    <property type="entry name" value="PurM-like_N_sf"/>
</dbReference>
<feature type="domain" description="PurM-like N-terminal" evidence="2">
    <location>
        <begin position="42"/>
        <end position="154"/>
    </location>
</feature>
<dbReference type="CDD" id="cd02197">
    <property type="entry name" value="HypE"/>
    <property type="match status" value="1"/>
</dbReference>
<accession>A0A484HFX9</accession>
<dbReference type="EMBL" id="CAACVI010000023">
    <property type="protein sequence ID" value="VEN74169.1"/>
    <property type="molecule type" value="Genomic_DNA"/>
</dbReference>
<evidence type="ECO:0000259" key="2">
    <source>
        <dbReference type="Pfam" id="PF00586"/>
    </source>
</evidence>
<dbReference type="SUPFAM" id="SSF55326">
    <property type="entry name" value="PurM N-terminal domain-like"/>
    <property type="match status" value="1"/>
</dbReference>
<evidence type="ECO:0000313" key="4">
    <source>
        <dbReference type="EMBL" id="VEN74169.1"/>
    </source>
</evidence>
<feature type="domain" description="PurM-like C-terminal" evidence="3">
    <location>
        <begin position="167"/>
        <end position="318"/>
    </location>
</feature>
<dbReference type="Pfam" id="PF02769">
    <property type="entry name" value="AIRS_C"/>
    <property type="match status" value="1"/>
</dbReference>
<dbReference type="Pfam" id="PF00586">
    <property type="entry name" value="AIRS"/>
    <property type="match status" value="1"/>
</dbReference>
<organism evidence="4">
    <name type="scientific">uncultured Desulfobacteraceae bacterium</name>
    <dbReference type="NCBI Taxonomy" id="218296"/>
    <lineage>
        <taxon>Bacteria</taxon>
        <taxon>Pseudomonadati</taxon>
        <taxon>Thermodesulfobacteriota</taxon>
        <taxon>Desulfobacteria</taxon>
        <taxon>Desulfobacterales</taxon>
        <taxon>Desulfobacteraceae</taxon>
        <taxon>environmental samples</taxon>
    </lineage>
</organism>
<gene>
    <name evidence="4" type="primary">hypE</name>
    <name evidence="4" type="ORF">EPICR_30102</name>
</gene>
<dbReference type="PANTHER" id="PTHR30303">
    <property type="entry name" value="HYDROGENASE ISOENZYMES FORMATION PROTEIN HYPE"/>
    <property type="match status" value="1"/>
</dbReference>
<evidence type="ECO:0000259" key="3">
    <source>
        <dbReference type="Pfam" id="PF02769"/>
    </source>
</evidence>
<evidence type="ECO:0000256" key="1">
    <source>
        <dbReference type="ARBA" id="ARBA00006243"/>
    </source>
</evidence>
<sequence>MTQDERKERILLDHGSGGKISHELITGIVLPEFDNPMLSRLDDGAELRFGDSRLAFSTDTFTVDPIFFPGGDIGDLAINGTVNDVAMCGAVPLYLSSAVIIEEGFPLSDFKKIIRSMAEAARRAGVKIVTGDTKVVPKGAADRIFINTTGVGLIPEGVGPAGHRAAPGDQVLISGTIADHGMTILTRREGMDFDSEIKSDSAALNHMTQKLLSVCPDIHVLRDPTRGGVGTTLNEIAESSGAGVLIHEDKIPVNDNVMGVCELLGFDPLYVANEGKLLAFVDKENAPAVLSEMKKDPLGRDAAIIGEVVDDHPGRVFLKTRIGGLRAVDMLAGEQLPRIC</sequence>
<dbReference type="InterPro" id="IPR010918">
    <property type="entry name" value="PurM-like_C_dom"/>
</dbReference>
<comment type="similarity">
    <text evidence="1">Belongs to the HypE family.</text>
</comment>